<name>A0A183A418_9TREM</name>
<feature type="compositionally biased region" description="Low complexity" evidence="1">
    <location>
        <begin position="18"/>
        <end position="32"/>
    </location>
</feature>
<reference evidence="4" key="1">
    <citation type="submission" date="2016-06" db="UniProtKB">
        <authorList>
            <consortium name="WormBaseParasite"/>
        </authorList>
    </citation>
    <scope>IDENTIFICATION</scope>
</reference>
<keyword evidence="3" id="KW-1185">Reference proteome</keyword>
<evidence type="ECO:0000313" key="3">
    <source>
        <dbReference type="Proteomes" id="UP000272942"/>
    </source>
</evidence>
<dbReference type="Proteomes" id="UP000272942">
    <property type="component" value="Unassembled WGS sequence"/>
</dbReference>
<gene>
    <name evidence="2" type="ORF">ECPE_LOCUS1704</name>
</gene>
<dbReference type="EMBL" id="UZAN01013530">
    <property type="protein sequence ID" value="VDP44621.1"/>
    <property type="molecule type" value="Genomic_DNA"/>
</dbReference>
<evidence type="ECO:0000313" key="4">
    <source>
        <dbReference type="WBParaSite" id="ECPE_0000170301-mRNA-1"/>
    </source>
</evidence>
<evidence type="ECO:0000313" key="2">
    <source>
        <dbReference type="EMBL" id="VDP44621.1"/>
    </source>
</evidence>
<organism evidence="4">
    <name type="scientific">Echinostoma caproni</name>
    <dbReference type="NCBI Taxonomy" id="27848"/>
    <lineage>
        <taxon>Eukaryota</taxon>
        <taxon>Metazoa</taxon>
        <taxon>Spiralia</taxon>
        <taxon>Lophotrochozoa</taxon>
        <taxon>Platyhelminthes</taxon>
        <taxon>Trematoda</taxon>
        <taxon>Digenea</taxon>
        <taxon>Plagiorchiida</taxon>
        <taxon>Echinostomata</taxon>
        <taxon>Echinostomatoidea</taxon>
        <taxon>Echinostomatidae</taxon>
        <taxon>Echinostoma</taxon>
    </lineage>
</organism>
<evidence type="ECO:0000256" key="1">
    <source>
        <dbReference type="SAM" id="MobiDB-lite"/>
    </source>
</evidence>
<dbReference type="AlphaFoldDB" id="A0A183A418"/>
<protein>
    <submittedName>
        <fullName evidence="2 4">Uncharacterized protein</fullName>
    </submittedName>
</protein>
<dbReference type="WBParaSite" id="ECPE_0000170301-mRNA-1">
    <property type="protein sequence ID" value="ECPE_0000170301-mRNA-1"/>
    <property type="gene ID" value="ECPE_0000170301"/>
</dbReference>
<sequence length="235" mass="25594">MPITLDRFPQKPIPPSESGTDSATSPATTTSSQNYRPTLPNYVLNSLVRNSERPASCPLITPVNGHGLNELDTRLSDPTSPSSVRQPAAKMHSSFTITFPKLPGFRRPVTEVTTPLSGEVNQRDTNSFPGEHTSSALYTTDGAVPHTTTHDENSITTRLLPHGTSWESGDVEVSIPSDVDQSDYHVMGDQNGGQGDSSSENLDTVSMVYSRSLLLFIPNFFDYSKKEEPLIQCTP</sequence>
<reference evidence="2 3" key="2">
    <citation type="submission" date="2018-11" db="EMBL/GenBank/DDBJ databases">
        <authorList>
            <consortium name="Pathogen Informatics"/>
        </authorList>
    </citation>
    <scope>NUCLEOTIDE SEQUENCE [LARGE SCALE GENOMIC DNA]</scope>
    <source>
        <strain evidence="2 3">Egypt</strain>
    </source>
</reference>
<feature type="region of interest" description="Disordered" evidence="1">
    <location>
        <begin position="1"/>
        <end position="38"/>
    </location>
</feature>
<dbReference type="OrthoDB" id="277011at2759"/>
<proteinExistence type="predicted"/>
<accession>A0A183A418</accession>